<gene>
    <name evidence="2" type="ORF">OKA05_10250</name>
</gene>
<keyword evidence="1" id="KW-0732">Signal</keyword>
<evidence type="ECO:0000313" key="3">
    <source>
        <dbReference type="Proteomes" id="UP001320876"/>
    </source>
</evidence>
<feature type="signal peptide" evidence="1">
    <location>
        <begin position="1"/>
        <end position="24"/>
    </location>
</feature>
<keyword evidence="3" id="KW-1185">Reference proteome</keyword>
<reference evidence="2 3" key="1">
    <citation type="submission" date="2022-10" db="EMBL/GenBank/DDBJ databases">
        <title>Luteolibacter arcticus strain CCTCC AB 2014275, whole genome shotgun sequencing project.</title>
        <authorList>
            <person name="Zhao G."/>
            <person name="Shen L."/>
        </authorList>
    </citation>
    <scope>NUCLEOTIDE SEQUENCE [LARGE SCALE GENOMIC DNA]</scope>
    <source>
        <strain evidence="2 3">CCTCC AB 2014275</strain>
    </source>
</reference>
<organism evidence="2 3">
    <name type="scientific">Luteolibacter arcticus</name>
    <dbReference type="NCBI Taxonomy" id="1581411"/>
    <lineage>
        <taxon>Bacteria</taxon>
        <taxon>Pseudomonadati</taxon>
        <taxon>Verrucomicrobiota</taxon>
        <taxon>Verrucomicrobiia</taxon>
        <taxon>Verrucomicrobiales</taxon>
        <taxon>Verrucomicrobiaceae</taxon>
        <taxon>Luteolibacter</taxon>
    </lineage>
</organism>
<name>A0ABT3GHI7_9BACT</name>
<dbReference type="Proteomes" id="UP001320876">
    <property type="component" value="Unassembled WGS sequence"/>
</dbReference>
<dbReference type="EMBL" id="JAPDDT010000003">
    <property type="protein sequence ID" value="MCW1922933.1"/>
    <property type="molecule type" value="Genomic_DNA"/>
</dbReference>
<evidence type="ECO:0008006" key="4">
    <source>
        <dbReference type="Google" id="ProtNLM"/>
    </source>
</evidence>
<proteinExistence type="predicted"/>
<protein>
    <recommendedName>
        <fullName evidence="4">PEP-CTERM protein-sorting domain-containing protein</fullName>
    </recommendedName>
</protein>
<feature type="chain" id="PRO_5045092424" description="PEP-CTERM protein-sorting domain-containing protein" evidence="1">
    <location>
        <begin position="25"/>
        <end position="292"/>
    </location>
</feature>
<comment type="caution">
    <text evidence="2">The sequence shown here is derived from an EMBL/GenBank/DDBJ whole genome shotgun (WGS) entry which is preliminary data.</text>
</comment>
<accession>A0ABT3GHI7</accession>
<sequence length="292" mass="30293">MNHPRTLGAAVLSAVAFAPTLVQAVVLSHDSFSSYTAGEIQSVVPSPVVAGYTGDWTDIDFGNAEPSITAGSLSYSNPLYAGSSGDSVSVANNTTGGEVAAGNSGRVFRLLDSTLAVNSSTTGSLYLSFLYQNGQQTGATTFQMLSLYDTSTTDANRNFTAGLTTNGGQTGNQYNFGVENGALETYASTGVAADTGVHLFVVKFDLSAAAGSDSVTVWLDPILGAGDPLGGTTITGKNLTWDRLALSDYEGNSAAWDEVRWGTDFDSVTIPEPASALLGSLGLLSLLRRRRN</sequence>
<evidence type="ECO:0000313" key="2">
    <source>
        <dbReference type="EMBL" id="MCW1922933.1"/>
    </source>
</evidence>
<evidence type="ECO:0000256" key="1">
    <source>
        <dbReference type="SAM" id="SignalP"/>
    </source>
</evidence>
<dbReference type="RefSeq" id="WP_264487039.1">
    <property type="nucleotide sequence ID" value="NZ_JAPDDT010000003.1"/>
</dbReference>